<accession>A0A813MDY1</accession>
<dbReference type="Gene3D" id="1.20.1070.10">
    <property type="entry name" value="Rhodopsin 7-helix transmembrane proteins"/>
    <property type="match status" value="1"/>
</dbReference>
<keyword evidence="1" id="KW-1133">Transmembrane helix</keyword>
<dbReference type="EMBL" id="CAJNOC010000153">
    <property type="protein sequence ID" value="CAF0720134.1"/>
    <property type="molecule type" value="Genomic_DNA"/>
</dbReference>
<evidence type="ECO:0008006" key="4">
    <source>
        <dbReference type="Google" id="ProtNLM"/>
    </source>
</evidence>
<organism evidence="2 3">
    <name type="scientific">Brachionus calyciflorus</name>
    <dbReference type="NCBI Taxonomy" id="104777"/>
    <lineage>
        <taxon>Eukaryota</taxon>
        <taxon>Metazoa</taxon>
        <taxon>Spiralia</taxon>
        <taxon>Gnathifera</taxon>
        <taxon>Rotifera</taxon>
        <taxon>Eurotatoria</taxon>
        <taxon>Monogononta</taxon>
        <taxon>Pseudotrocha</taxon>
        <taxon>Ploima</taxon>
        <taxon>Brachionidae</taxon>
        <taxon>Brachionus</taxon>
    </lineage>
</organism>
<feature type="transmembrane region" description="Helical" evidence="1">
    <location>
        <begin position="30"/>
        <end position="52"/>
    </location>
</feature>
<sequence length="367" mass="42610">MNVTFFQNRTFIYNSTESLSLRITDIGNSFILPPICFIGIILNLINILVLLQPELKDEINKFMLINSILDLKFLLICSVTFIIRCGSFCQFGYTYISKFYELYIYLFVGNSILLFATLMEILVSLNRLFSFSTSPNLIFKKFNKLNAMLKCVILIIFSLFINFPSYILTRSVQRIGILETKSKTGLVNYKELYIVGNNRLGKDPLFTILLFLLTLFRGIFFLAILFILNIIIGYKFRLQMHKKTKILPDGLSILNSKSIIKTKVAEEKVTKMIMLMCMLYLFGNVPNSISPILFTLKYEILAYNKYVIFGNVMLFASRGSYFFVYLYFNKNFKNALIRIIQKILMVNRTITKFESEIDTKNSTQMAK</sequence>
<dbReference type="SUPFAM" id="SSF81321">
    <property type="entry name" value="Family A G protein-coupled receptor-like"/>
    <property type="match status" value="1"/>
</dbReference>
<gene>
    <name evidence="2" type="ORF">OXX778_LOCUS2087</name>
</gene>
<keyword evidence="1" id="KW-0812">Transmembrane</keyword>
<comment type="caution">
    <text evidence="2">The sequence shown here is derived from an EMBL/GenBank/DDBJ whole genome shotgun (WGS) entry which is preliminary data.</text>
</comment>
<evidence type="ECO:0000256" key="1">
    <source>
        <dbReference type="SAM" id="Phobius"/>
    </source>
</evidence>
<feature type="transmembrane region" description="Helical" evidence="1">
    <location>
        <begin position="306"/>
        <end position="328"/>
    </location>
</feature>
<feature type="transmembrane region" description="Helical" evidence="1">
    <location>
        <begin position="102"/>
        <end position="126"/>
    </location>
</feature>
<dbReference type="AlphaFoldDB" id="A0A813MDY1"/>
<dbReference type="Proteomes" id="UP000663879">
    <property type="component" value="Unassembled WGS sequence"/>
</dbReference>
<dbReference type="PANTHER" id="PTHR47760">
    <property type="entry name" value="G-PROTEIN COUPLED RECEPTOR B0563.6-LIKE PROTEIN-RELATED"/>
    <property type="match status" value="1"/>
</dbReference>
<reference evidence="2" key="1">
    <citation type="submission" date="2021-02" db="EMBL/GenBank/DDBJ databases">
        <authorList>
            <person name="Nowell W R."/>
        </authorList>
    </citation>
    <scope>NUCLEOTIDE SEQUENCE</scope>
    <source>
        <strain evidence="2">Ploen Becks lab</strain>
    </source>
</reference>
<protein>
    <recommendedName>
        <fullName evidence="4">G-protein coupled receptors family 1 profile domain-containing protein</fullName>
    </recommendedName>
</protein>
<dbReference type="InterPro" id="IPR053093">
    <property type="entry name" value="GPCR-like"/>
</dbReference>
<dbReference type="PANTHER" id="PTHR47760:SF1">
    <property type="entry name" value="G-PROTEIN COUPLED RECEPTORS FAMILY 1 PROFILE DOMAIN-CONTAINING PROTEIN"/>
    <property type="match status" value="1"/>
</dbReference>
<keyword evidence="3" id="KW-1185">Reference proteome</keyword>
<feature type="transmembrane region" description="Helical" evidence="1">
    <location>
        <begin position="205"/>
        <end position="232"/>
    </location>
</feature>
<name>A0A813MDY1_9BILA</name>
<feature type="transmembrane region" description="Helical" evidence="1">
    <location>
        <begin position="273"/>
        <end position="294"/>
    </location>
</feature>
<keyword evidence="1" id="KW-0472">Membrane</keyword>
<evidence type="ECO:0000313" key="2">
    <source>
        <dbReference type="EMBL" id="CAF0720134.1"/>
    </source>
</evidence>
<evidence type="ECO:0000313" key="3">
    <source>
        <dbReference type="Proteomes" id="UP000663879"/>
    </source>
</evidence>
<feature type="transmembrane region" description="Helical" evidence="1">
    <location>
        <begin position="147"/>
        <end position="168"/>
    </location>
</feature>
<proteinExistence type="predicted"/>